<evidence type="ECO:0000256" key="4">
    <source>
        <dbReference type="SAM" id="MobiDB-lite"/>
    </source>
</evidence>
<keyword evidence="7" id="KW-1185">Reference proteome</keyword>
<keyword evidence="2" id="KW-0521">NADP</keyword>
<keyword evidence="3" id="KW-0694">RNA-binding</keyword>
<organism evidence="6 7">
    <name type="scientific">Prorocentrum cordatum</name>
    <dbReference type="NCBI Taxonomy" id="2364126"/>
    <lineage>
        <taxon>Eukaryota</taxon>
        <taxon>Sar</taxon>
        <taxon>Alveolata</taxon>
        <taxon>Dinophyceae</taxon>
        <taxon>Prorocentrales</taxon>
        <taxon>Prorocentraceae</taxon>
        <taxon>Prorocentrum</taxon>
    </lineage>
</organism>
<gene>
    <name evidence="6" type="ORF">PCOR1329_LOCUS50196</name>
</gene>
<keyword evidence="1" id="KW-0820">tRNA-binding</keyword>
<feature type="compositionally biased region" description="Basic and acidic residues" evidence="4">
    <location>
        <begin position="272"/>
        <end position="281"/>
    </location>
</feature>
<dbReference type="InterPro" id="IPR004653">
    <property type="entry name" value="DusA"/>
</dbReference>
<feature type="compositionally biased region" description="Low complexity" evidence="4">
    <location>
        <begin position="245"/>
        <end position="254"/>
    </location>
</feature>
<evidence type="ECO:0000313" key="6">
    <source>
        <dbReference type="EMBL" id="CAK0861565.1"/>
    </source>
</evidence>
<dbReference type="Pfam" id="PF01207">
    <property type="entry name" value="Dus"/>
    <property type="match status" value="1"/>
</dbReference>
<dbReference type="SUPFAM" id="SSF51395">
    <property type="entry name" value="FMN-linked oxidoreductases"/>
    <property type="match status" value="1"/>
</dbReference>
<reference evidence="6" key="1">
    <citation type="submission" date="2023-10" db="EMBL/GenBank/DDBJ databases">
        <authorList>
            <person name="Chen Y."/>
            <person name="Shah S."/>
            <person name="Dougan E. K."/>
            <person name="Thang M."/>
            <person name="Chan C."/>
        </authorList>
    </citation>
    <scope>NUCLEOTIDE SEQUENCE [LARGE SCALE GENOMIC DNA]</scope>
</reference>
<sequence>MKTPELVHDIAKEAIRACEGLGVPVSVKHRLGVDDHDSWEELVSFVRLLANAGVTHFTVHARKALLGVLSAEGNRTIPPLRYDWVFALAAAFPELSFELNGGVSCTREALRLLAADDGRLGGVMVGRAAYKTPWVLADADRAVFGRPAAPSASRAEVLERYLEYAAGTFSERTRSGRAPPGRGAEELEDALAAPVSFLFEDQGPEFREALLQGLAELRGSGGRAPRGGPPQFLLRRAALAAAAAEAAAASTREGAGQGGGAAERARGSAVCRDSESQRLPR</sequence>
<protein>
    <recommendedName>
        <fullName evidence="5">DUS-like FMN-binding domain-containing protein</fullName>
    </recommendedName>
</protein>
<accession>A0ABN9USX1</accession>
<proteinExistence type="predicted"/>
<dbReference type="InterPro" id="IPR035587">
    <property type="entry name" value="DUS-like_FMN-bd"/>
</dbReference>
<dbReference type="Proteomes" id="UP001189429">
    <property type="component" value="Unassembled WGS sequence"/>
</dbReference>
<name>A0ABN9USX1_9DINO</name>
<evidence type="ECO:0000256" key="1">
    <source>
        <dbReference type="ARBA" id="ARBA00022555"/>
    </source>
</evidence>
<dbReference type="EMBL" id="CAUYUJ010016072">
    <property type="protein sequence ID" value="CAK0861565.1"/>
    <property type="molecule type" value="Genomic_DNA"/>
</dbReference>
<evidence type="ECO:0000313" key="7">
    <source>
        <dbReference type="Proteomes" id="UP001189429"/>
    </source>
</evidence>
<dbReference type="InterPro" id="IPR013785">
    <property type="entry name" value="Aldolase_TIM"/>
</dbReference>
<feature type="domain" description="DUS-like FMN-binding" evidence="5">
    <location>
        <begin position="1"/>
        <end position="171"/>
    </location>
</feature>
<evidence type="ECO:0000256" key="2">
    <source>
        <dbReference type="ARBA" id="ARBA00022857"/>
    </source>
</evidence>
<evidence type="ECO:0000259" key="5">
    <source>
        <dbReference type="Pfam" id="PF01207"/>
    </source>
</evidence>
<comment type="caution">
    <text evidence="6">The sequence shown here is derived from an EMBL/GenBank/DDBJ whole genome shotgun (WGS) entry which is preliminary data.</text>
</comment>
<evidence type="ECO:0000256" key="3">
    <source>
        <dbReference type="ARBA" id="ARBA00022884"/>
    </source>
</evidence>
<dbReference type="PANTHER" id="PTHR42907:SF1">
    <property type="entry name" value="FMN-LINKED OXIDOREDUCTASES SUPERFAMILY PROTEIN"/>
    <property type="match status" value="1"/>
</dbReference>
<dbReference type="CDD" id="cd02801">
    <property type="entry name" value="DUS_like_FMN"/>
    <property type="match status" value="1"/>
</dbReference>
<dbReference type="PANTHER" id="PTHR42907">
    <property type="entry name" value="FMN-LINKED OXIDOREDUCTASES SUPERFAMILY PROTEIN"/>
    <property type="match status" value="1"/>
</dbReference>
<feature type="region of interest" description="Disordered" evidence="4">
    <location>
        <begin position="245"/>
        <end position="281"/>
    </location>
</feature>
<dbReference type="Gene3D" id="3.20.20.70">
    <property type="entry name" value="Aldolase class I"/>
    <property type="match status" value="1"/>
</dbReference>